<dbReference type="OrthoDB" id="7171052at2"/>
<dbReference type="Proteomes" id="UP000291144">
    <property type="component" value="Unassembled WGS sequence"/>
</dbReference>
<name>A0A4R0KR72_9ACTN</name>
<proteinExistence type="predicted"/>
<gene>
    <name evidence="2" type="ORF">E0H73_10730</name>
</gene>
<dbReference type="InterPro" id="IPR015305">
    <property type="entry name" value="DUF1961"/>
</dbReference>
<dbReference type="Gene3D" id="2.60.120.200">
    <property type="match status" value="1"/>
</dbReference>
<reference evidence="2 3" key="1">
    <citation type="submission" date="2019-02" db="EMBL/GenBank/DDBJ databases">
        <title>Kribbella capetownensis sp. nov. and Kribbella speibonae sp. nov., isolated from soil.</title>
        <authorList>
            <person name="Curtis S.M."/>
            <person name="Norton I."/>
            <person name="Everest G.J."/>
            <person name="Meyers P.R."/>
        </authorList>
    </citation>
    <scope>NUCLEOTIDE SEQUENCE [LARGE SCALE GENOMIC DNA]</scope>
    <source>
        <strain evidence="2 3">NRRL B-24813</strain>
    </source>
</reference>
<keyword evidence="3" id="KW-1185">Reference proteome</keyword>
<dbReference type="RefSeq" id="WP_131353500.1">
    <property type="nucleotide sequence ID" value="NZ_SJKB01000003.1"/>
</dbReference>
<evidence type="ECO:0000256" key="1">
    <source>
        <dbReference type="SAM" id="MobiDB-lite"/>
    </source>
</evidence>
<comment type="caution">
    <text evidence="2">The sequence shown here is derived from an EMBL/GenBank/DDBJ whole genome shotgun (WGS) entry which is preliminary data.</text>
</comment>
<protein>
    <submittedName>
        <fullName evidence="2">DUF1961 family protein</fullName>
    </submittedName>
</protein>
<dbReference type="AlphaFoldDB" id="A0A4R0KR72"/>
<dbReference type="EMBL" id="SJKB01000003">
    <property type="protein sequence ID" value="TCC62959.1"/>
    <property type="molecule type" value="Genomic_DNA"/>
</dbReference>
<evidence type="ECO:0000313" key="3">
    <source>
        <dbReference type="Proteomes" id="UP000291144"/>
    </source>
</evidence>
<dbReference type="Pfam" id="PF09224">
    <property type="entry name" value="DUF1961"/>
    <property type="match status" value="1"/>
</dbReference>
<dbReference type="InterPro" id="IPR013320">
    <property type="entry name" value="ConA-like_dom_sf"/>
</dbReference>
<dbReference type="SUPFAM" id="SSF49899">
    <property type="entry name" value="Concanavalin A-like lectins/glucanases"/>
    <property type="match status" value="1"/>
</dbReference>
<sequence>MNAQQTPDDQTPAQHTPPLPHDQTQAPPVLYENPLASEADLDGFRLEGDGAVSFPLGRLRLESTRPPEDGQDANVVLWCPEDFPPDITVEWDFWPIREPGLCILFFHAKGRHGEDLFDLAPRTGPYEQYHHGDLDTYHVSYYRRRWPAERAFHTCNLRKSYGFHLVAQGADPIPGVLDAEGPYKLRLSVHRGEITFAINDLVSFQWYDDQPLAGGRLGFRQMAPLIGEYANLRISRS</sequence>
<feature type="region of interest" description="Disordered" evidence="1">
    <location>
        <begin position="1"/>
        <end position="29"/>
    </location>
</feature>
<accession>A0A4R0KR72</accession>
<evidence type="ECO:0000313" key="2">
    <source>
        <dbReference type="EMBL" id="TCC62959.1"/>
    </source>
</evidence>
<feature type="compositionally biased region" description="Polar residues" evidence="1">
    <location>
        <begin position="1"/>
        <end position="14"/>
    </location>
</feature>
<organism evidence="2 3">
    <name type="scientific">Kribbella pittospori</name>
    <dbReference type="NCBI Taxonomy" id="722689"/>
    <lineage>
        <taxon>Bacteria</taxon>
        <taxon>Bacillati</taxon>
        <taxon>Actinomycetota</taxon>
        <taxon>Actinomycetes</taxon>
        <taxon>Propionibacteriales</taxon>
        <taxon>Kribbellaceae</taxon>
        <taxon>Kribbella</taxon>
    </lineage>
</organism>